<organism evidence="3 4">
    <name type="scientific">Oidiodendron maius (strain Zn)</name>
    <dbReference type="NCBI Taxonomy" id="913774"/>
    <lineage>
        <taxon>Eukaryota</taxon>
        <taxon>Fungi</taxon>
        <taxon>Dikarya</taxon>
        <taxon>Ascomycota</taxon>
        <taxon>Pezizomycotina</taxon>
        <taxon>Leotiomycetes</taxon>
        <taxon>Leotiomycetes incertae sedis</taxon>
        <taxon>Myxotrichaceae</taxon>
        <taxon>Oidiodendron</taxon>
    </lineage>
</organism>
<gene>
    <name evidence="3" type="ORF">OIDMADRAFT_28967</name>
</gene>
<dbReference type="AlphaFoldDB" id="A0A0C3DGZ7"/>
<sequence>MGNWASPQAINAGTTAGTGPSTNVAAHQPVISSMEADLPPYVPSSQSHNPDTATPLPPVGNPATLAQNVVYGGTPNAAGNKAAAVAPSGTSQMAYPVATPLNSLGTRPLPVDCPFCGMRGLTIVEPVHSSTTHITALLCCLLCICLAFVPYATGMGDDTEHRCGACRKLLAIARNSGRVEVVAYAPPVLMKMPGQHV</sequence>
<feature type="region of interest" description="Disordered" evidence="1">
    <location>
        <begin position="1"/>
        <end position="24"/>
    </location>
</feature>
<name>A0A0C3DGZ7_OIDMZ</name>
<accession>A0A0C3DGZ7</accession>
<feature type="region of interest" description="Disordered" evidence="1">
    <location>
        <begin position="36"/>
        <end position="55"/>
    </location>
</feature>
<dbReference type="HOGENOM" id="CLU_1384520_0_0_1"/>
<feature type="compositionally biased region" description="Polar residues" evidence="1">
    <location>
        <begin position="43"/>
        <end position="52"/>
    </location>
</feature>
<evidence type="ECO:0000313" key="3">
    <source>
        <dbReference type="EMBL" id="KIN01288.1"/>
    </source>
</evidence>
<dbReference type="Pfam" id="PF10601">
    <property type="entry name" value="zf-LITAF-like"/>
    <property type="match status" value="1"/>
</dbReference>
<proteinExistence type="predicted"/>
<dbReference type="Proteomes" id="UP000054321">
    <property type="component" value="Unassembled WGS sequence"/>
</dbReference>
<evidence type="ECO:0000259" key="2">
    <source>
        <dbReference type="PROSITE" id="PS51837"/>
    </source>
</evidence>
<dbReference type="STRING" id="913774.A0A0C3DGZ7"/>
<reference evidence="4" key="2">
    <citation type="submission" date="2015-01" db="EMBL/GenBank/DDBJ databases">
        <title>Evolutionary Origins and Diversification of the Mycorrhizal Mutualists.</title>
        <authorList>
            <consortium name="DOE Joint Genome Institute"/>
            <consortium name="Mycorrhizal Genomics Consortium"/>
            <person name="Kohler A."/>
            <person name="Kuo A."/>
            <person name="Nagy L.G."/>
            <person name="Floudas D."/>
            <person name="Copeland A."/>
            <person name="Barry K.W."/>
            <person name="Cichocki N."/>
            <person name="Veneault-Fourrey C."/>
            <person name="LaButti K."/>
            <person name="Lindquist E.A."/>
            <person name="Lipzen A."/>
            <person name="Lundell T."/>
            <person name="Morin E."/>
            <person name="Murat C."/>
            <person name="Riley R."/>
            <person name="Ohm R."/>
            <person name="Sun H."/>
            <person name="Tunlid A."/>
            <person name="Henrissat B."/>
            <person name="Grigoriev I.V."/>
            <person name="Hibbett D.S."/>
            <person name="Martin F."/>
        </authorList>
    </citation>
    <scope>NUCLEOTIDE SEQUENCE [LARGE SCALE GENOMIC DNA]</scope>
    <source>
        <strain evidence="4">Zn</strain>
    </source>
</reference>
<dbReference type="InterPro" id="IPR006629">
    <property type="entry name" value="LITAF"/>
</dbReference>
<dbReference type="PROSITE" id="PS51837">
    <property type="entry name" value="LITAF"/>
    <property type="match status" value="1"/>
</dbReference>
<reference evidence="3 4" key="1">
    <citation type="submission" date="2014-04" db="EMBL/GenBank/DDBJ databases">
        <authorList>
            <consortium name="DOE Joint Genome Institute"/>
            <person name="Kuo A."/>
            <person name="Martino E."/>
            <person name="Perotto S."/>
            <person name="Kohler A."/>
            <person name="Nagy L.G."/>
            <person name="Floudas D."/>
            <person name="Copeland A."/>
            <person name="Barry K.W."/>
            <person name="Cichocki N."/>
            <person name="Veneault-Fourrey C."/>
            <person name="LaButti K."/>
            <person name="Lindquist E.A."/>
            <person name="Lipzen A."/>
            <person name="Lundell T."/>
            <person name="Morin E."/>
            <person name="Murat C."/>
            <person name="Sun H."/>
            <person name="Tunlid A."/>
            <person name="Henrissat B."/>
            <person name="Grigoriev I.V."/>
            <person name="Hibbett D.S."/>
            <person name="Martin F."/>
            <person name="Nordberg H.P."/>
            <person name="Cantor M.N."/>
            <person name="Hua S.X."/>
        </authorList>
    </citation>
    <scope>NUCLEOTIDE SEQUENCE [LARGE SCALE GENOMIC DNA]</scope>
    <source>
        <strain evidence="3 4">Zn</strain>
    </source>
</reference>
<evidence type="ECO:0000313" key="4">
    <source>
        <dbReference type="Proteomes" id="UP000054321"/>
    </source>
</evidence>
<dbReference type="SMART" id="SM00714">
    <property type="entry name" value="LITAF"/>
    <property type="match status" value="1"/>
</dbReference>
<dbReference type="EMBL" id="KN832876">
    <property type="protein sequence ID" value="KIN01288.1"/>
    <property type="molecule type" value="Genomic_DNA"/>
</dbReference>
<dbReference type="InParanoid" id="A0A0C3DGZ7"/>
<keyword evidence="4" id="KW-1185">Reference proteome</keyword>
<protein>
    <recommendedName>
        <fullName evidence="2">LITAF domain-containing protein</fullName>
    </recommendedName>
</protein>
<dbReference type="OrthoDB" id="5599753at2759"/>
<feature type="domain" description="LITAF" evidence="2">
    <location>
        <begin position="93"/>
        <end position="175"/>
    </location>
</feature>
<evidence type="ECO:0000256" key="1">
    <source>
        <dbReference type="SAM" id="MobiDB-lite"/>
    </source>
</evidence>